<gene>
    <name evidence="1" type="ORF">CCMP2556_LOCUS49446</name>
</gene>
<comment type="caution">
    <text evidence="1">The sequence shown here is derived from an EMBL/GenBank/DDBJ whole genome shotgun (WGS) entry which is preliminary data.</text>
</comment>
<dbReference type="EMBL" id="CAXAMN010026783">
    <property type="protein sequence ID" value="CAK9105675.1"/>
    <property type="molecule type" value="Genomic_DNA"/>
</dbReference>
<protein>
    <submittedName>
        <fullName evidence="1">Uncharacterized protein</fullName>
    </submittedName>
</protein>
<keyword evidence="2" id="KW-1185">Reference proteome</keyword>
<proteinExistence type="predicted"/>
<sequence>MIPGSPFFVEMQQLALANDSKSRKDDVFIRQAVAIGLSLDIPVSEIFLEQLGHKTHVLDIRTVAEYVFAAYPERFLAGFDALPKVAFRQVLLKFWEAYSKYYPHHPVFSDHGHRLSSCVPVKIHSDEGTGLRRTGVYQFSWGPVLPSDLSSVSRYIFWSCMKHEDYKDGHAGYERGNHILDELCGHFAAQALDVYLNGVQTEVLGKVFLVWVAHEGDLPAQAKAYHCKRNFNCTPNSMCSWCLANDTTLPYTDVRDEAQWRRTVYVERPWTTPGPFQQIPGADHEMFLAKDLFHLCHLGAIRTFCINLMCFLVTMKVFAPWLCLAVNVCADDASIPLRLQVTYRLFKQYCTRRRGYPRVKHFTKENLSWTSMSKYPEASFKGSDAPLLLGFLIDYMARPEVELDEIGKTGYVAAKAIDDFLRSVFSTKSQFLSKSEGIVAATALSVWLQKTYECAKMCFDKRITFFNLTPKMHYLGHVLEDMRAQLSLSADADDILNPTLFATQAAEDWVGKACQIARTVHPRTVAKRSAQKYLIAAKLFWDKARE</sequence>
<name>A0ABP0S011_9DINO</name>
<dbReference type="Proteomes" id="UP001642484">
    <property type="component" value="Unassembled WGS sequence"/>
</dbReference>
<organism evidence="1 2">
    <name type="scientific">Durusdinium trenchii</name>
    <dbReference type="NCBI Taxonomy" id="1381693"/>
    <lineage>
        <taxon>Eukaryota</taxon>
        <taxon>Sar</taxon>
        <taxon>Alveolata</taxon>
        <taxon>Dinophyceae</taxon>
        <taxon>Suessiales</taxon>
        <taxon>Symbiodiniaceae</taxon>
        <taxon>Durusdinium</taxon>
    </lineage>
</organism>
<evidence type="ECO:0000313" key="2">
    <source>
        <dbReference type="Proteomes" id="UP001642484"/>
    </source>
</evidence>
<evidence type="ECO:0000313" key="1">
    <source>
        <dbReference type="EMBL" id="CAK9105675.1"/>
    </source>
</evidence>
<accession>A0ABP0S011</accession>
<reference evidence="1 2" key="1">
    <citation type="submission" date="2024-02" db="EMBL/GenBank/DDBJ databases">
        <authorList>
            <person name="Chen Y."/>
            <person name="Shah S."/>
            <person name="Dougan E. K."/>
            <person name="Thang M."/>
            <person name="Chan C."/>
        </authorList>
    </citation>
    <scope>NUCLEOTIDE SEQUENCE [LARGE SCALE GENOMIC DNA]</scope>
</reference>